<evidence type="ECO:0000259" key="1">
    <source>
        <dbReference type="Pfam" id="PF08237"/>
    </source>
</evidence>
<dbReference type="SUPFAM" id="SSF53474">
    <property type="entry name" value="alpha/beta-Hydrolases"/>
    <property type="match status" value="1"/>
</dbReference>
<keyword evidence="3" id="KW-1185">Reference proteome</keyword>
<organism evidence="2 3">
    <name type="scientific">Allokutzneria oryzae</name>
    <dbReference type="NCBI Taxonomy" id="1378989"/>
    <lineage>
        <taxon>Bacteria</taxon>
        <taxon>Bacillati</taxon>
        <taxon>Actinomycetota</taxon>
        <taxon>Actinomycetes</taxon>
        <taxon>Pseudonocardiales</taxon>
        <taxon>Pseudonocardiaceae</taxon>
        <taxon>Allokutzneria</taxon>
    </lineage>
</organism>
<name>A0ABV6A1Z5_9PSEU</name>
<dbReference type="Proteomes" id="UP001589693">
    <property type="component" value="Unassembled WGS sequence"/>
</dbReference>
<gene>
    <name evidence="2" type="ORF">ACFFQA_18710</name>
</gene>
<feature type="domain" description="PE-PPE" evidence="1">
    <location>
        <begin position="74"/>
        <end position="214"/>
    </location>
</feature>
<proteinExistence type="predicted"/>
<dbReference type="Gene3D" id="3.40.50.1820">
    <property type="entry name" value="alpha/beta hydrolase"/>
    <property type="match status" value="1"/>
</dbReference>
<protein>
    <submittedName>
        <fullName evidence="2">PE-PPE domain-containing protein</fullName>
    </submittedName>
</protein>
<dbReference type="EMBL" id="JBHLZU010000016">
    <property type="protein sequence ID" value="MFB9905971.1"/>
    <property type="molecule type" value="Genomic_DNA"/>
</dbReference>
<evidence type="ECO:0000313" key="3">
    <source>
        <dbReference type="Proteomes" id="UP001589693"/>
    </source>
</evidence>
<comment type="caution">
    <text evidence="2">The sequence shown here is derived from an EMBL/GenBank/DDBJ whole genome shotgun (WGS) entry which is preliminary data.</text>
</comment>
<sequence length="264" mass="28017">MATKRKDLIIVKKAKRLGGVGIALTALVTTLLGAVPVSANAQQADETRYYILIGGTCDGDATVYNDAWLRGGVRKTVHYPAGGTGLPNCNQTPMDVSVRQGHEAAKRVVIDSFNADRGGRFIIVGYSQGAIVANHVLNDIADGRLGVDKSRFEAKIYADPMAPVGPPGVGIGAVIPAGVGVPFGGYVSPGRGRTDFGGIPFIRYCIQTDGVCHFNTLEAPGGYFAQHWCYQERPIMADSLADGVYINGSHELPRQNCRPPHPVA</sequence>
<evidence type="ECO:0000313" key="2">
    <source>
        <dbReference type="EMBL" id="MFB9905971.1"/>
    </source>
</evidence>
<dbReference type="Pfam" id="PF08237">
    <property type="entry name" value="PE-PPE"/>
    <property type="match status" value="1"/>
</dbReference>
<dbReference type="RefSeq" id="WP_377853488.1">
    <property type="nucleotide sequence ID" value="NZ_JBHLZU010000016.1"/>
</dbReference>
<reference evidence="2 3" key="1">
    <citation type="submission" date="2024-09" db="EMBL/GenBank/DDBJ databases">
        <authorList>
            <person name="Sun Q."/>
            <person name="Mori K."/>
        </authorList>
    </citation>
    <scope>NUCLEOTIDE SEQUENCE [LARGE SCALE GENOMIC DNA]</scope>
    <source>
        <strain evidence="2 3">TBRC 7907</strain>
    </source>
</reference>
<accession>A0ABV6A1Z5</accession>
<dbReference type="InterPro" id="IPR029058">
    <property type="entry name" value="AB_hydrolase_fold"/>
</dbReference>
<dbReference type="InterPro" id="IPR013228">
    <property type="entry name" value="PE-PPE_C"/>
</dbReference>